<feature type="region of interest" description="Disordered" evidence="6">
    <location>
        <begin position="531"/>
        <end position="554"/>
    </location>
</feature>
<proteinExistence type="predicted"/>
<feature type="transmembrane region" description="Helical" evidence="7">
    <location>
        <begin position="138"/>
        <end position="155"/>
    </location>
</feature>
<feature type="transmembrane region" description="Helical" evidence="7">
    <location>
        <begin position="161"/>
        <end position="184"/>
    </location>
</feature>
<evidence type="ECO:0000259" key="8">
    <source>
        <dbReference type="PROSITE" id="PS50850"/>
    </source>
</evidence>
<keyword evidence="5 7" id="KW-0472">Membrane</keyword>
<feature type="transmembrane region" description="Helical" evidence="7">
    <location>
        <begin position="341"/>
        <end position="365"/>
    </location>
</feature>
<keyword evidence="2" id="KW-0813">Transport</keyword>
<dbReference type="EMBL" id="QJNS01000707">
    <property type="protein sequence ID" value="RYO75192.1"/>
    <property type="molecule type" value="Genomic_DNA"/>
</dbReference>
<organism evidence="9 10">
    <name type="scientific">Monosporascus cannonballus</name>
    <dbReference type="NCBI Taxonomy" id="155416"/>
    <lineage>
        <taxon>Eukaryota</taxon>
        <taxon>Fungi</taxon>
        <taxon>Dikarya</taxon>
        <taxon>Ascomycota</taxon>
        <taxon>Pezizomycotina</taxon>
        <taxon>Sordariomycetes</taxon>
        <taxon>Xylariomycetidae</taxon>
        <taxon>Xylariales</taxon>
        <taxon>Xylariales incertae sedis</taxon>
        <taxon>Monosporascus</taxon>
    </lineage>
</organism>
<dbReference type="Proteomes" id="UP000294003">
    <property type="component" value="Unassembled WGS sequence"/>
</dbReference>
<dbReference type="PANTHER" id="PTHR23502:SF51">
    <property type="entry name" value="QUINIDINE RESISTANCE PROTEIN 1-RELATED"/>
    <property type="match status" value="1"/>
</dbReference>
<keyword evidence="10" id="KW-1185">Reference proteome</keyword>
<sequence length="554" mass="60362">MGNRLHLRDSEGCLCPPTQDLTLRGADSVDTDRDSEDGDENGRVEPPDLEMLSRISSGPPYSVFSPSMKWWIVVTNCFSAFMSPTTAQIYFPAIPALAEDLGVSISKINLTLTTYMILQGLAPTVFGDFGDVAGRRPAFILSFTIYLGANIGLALQREYAALLILRMLQSGGSSGTLALSYAVVADIAPSSERGKYMGIVGAGQTMGPALGPLMGGILSQHLGWPSIFWFLTIITVVWMIPYVLAVPETGRKVVGNGSVPPRGWNMTLLDYYRFRRRVRDRSAAPKRQKIPVPNPFNTLAIVLQKDMAMILFYNAILYIGFMTATATLSSQFDEIYGFGQLQLGLCYLPLGVGTTIASVGEGFILDWNYRRVAKELGVKINRKRGDDLKGFPIEKVRLQVIYLQLVIGTGVYIGWGWALEMNAHVAIPLVLSFFIGLCITGAFQVINILLVDLNPESPATATAANNLVRCAFGAVATAVIEDMIKGMGRGWAFTFIALLIAAFSPLLWVVQKYGPGYREERRQKMILAAEKKDAGMKGKGKEPTEGGVVNGTPS</sequence>
<dbReference type="PROSITE" id="PS50850">
    <property type="entry name" value="MFS"/>
    <property type="match status" value="1"/>
</dbReference>
<dbReference type="InterPro" id="IPR036259">
    <property type="entry name" value="MFS_trans_sf"/>
</dbReference>
<dbReference type="InterPro" id="IPR011701">
    <property type="entry name" value="MFS"/>
</dbReference>
<evidence type="ECO:0000256" key="3">
    <source>
        <dbReference type="ARBA" id="ARBA00022692"/>
    </source>
</evidence>
<feature type="domain" description="Major facilitator superfamily (MFS) profile" evidence="8">
    <location>
        <begin position="72"/>
        <end position="515"/>
    </location>
</feature>
<evidence type="ECO:0000313" key="9">
    <source>
        <dbReference type="EMBL" id="RYO75192.1"/>
    </source>
</evidence>
<evidence type="ECO:0000256" key="1">
    <source>
        <dbReference type="ARBA" id="ARBA00004141"/>
    </source>
</evidence>
<dbReference type="SUPFAM" id="SSF103473">
    <property type="entry name" value="MFS general substrate transporter"/>
    <property type="match status" value="1"/>
</dbReference>
<feature type="transmembrane region" description="Helical" evidence="7">
    <location>
        <begin position="463"/>
        <end position="480"/>
    </location>
</feature>
<evidence type="ECO:0000256" key="4">
    <source>
        <dbReference type="ARBA" id="ARBA00022989"/>
    </source>
</evidence>
<feature type="transmembrane region" description="Helical" evidence="7">
    <location>
        <begin position="492"/>
        <end position="510"/>
    </location>
</feature>
<feature type="region of interest" description="Disordered" evidence="6">
    <location>
        <begin position="18"/>
        <end position="51"/>
    </location>
</feature>
<evidence type="ECO:0000256" key="7">
    <source>
        <dbReference type="SAM" id="Phobius"/>
    </source>
</evidence>
<dbReference type="PRINTS" id="PR01035">
    <property type="entry name" value="TCRTETA"/>
</dbReference>
<reference evidence="9 10" key="1">
    <citation type="submission" date="2018-06" db="EMBL/GenBank/DDBJ databases">
        <title>Complete Genomes of Monosporascus.</title>
        <authorList>
            <person name="Robinson A.J."/>
            <person name="Natvig D.O."/>
        </authorList>
    </citation>
    <scope>NUCLEOTIDE SEQUENCE [LARGE SCALE GENOMIC DNA]</scope>
    <source>
        <strain evidence="9 10">CBS 609.92</strain>
    </source>
</reference>
<dbReference type="InterPro" id="IPR001958">
    <property type="entry name" value="Tet-R_TetA/multi-R_MdtG-like"/>
</dbReference>
<accession>A0ABY0GS43</accession>
<keyword evidence="3 7" id="KW-0812">Transmembrane</keyword>
<dbReference type="Gene3D" id="1.20.1250.20">
    <property type="entry name" value="MFS general substrate transporter like domains"/>
    <property type="match status" value="1"/>
</dbReference>
<dbReference type="InterPro" id="IPR020846">
    <property type="entry name" value="MFS_dom"/>
</dbReference>
<dbReference type="Pfam" id="PF07690">
    <property type="entry name" value="MFS_1"/>
    <property type="match status" value="1"/>
</dbReference>
<comment type="caution">
    <text evidence="9">The sequence shown here is derived from an EMBL/GenBank/DDBJ whole genome shotgun (WGS) entry which is preliminary data.</text>
</comment>
<comment type="subcellular location">
    <subcellularLocation>
        <location evidence="1">Membrane</location>
        <topology evidence="1">Multi-pass membrane protein</topology>
    </subcellularLocation>
</comment>
<evidence type="ECO:0000256" key="6">
    <source>
        <dbReference type="SAM" id="MobiDB-lite"/>
    </source>
</evidence>
<feature type="transmembrane region" description="Helical" evidence="7">
    <location>
        <begin position="425"/>
        <end position="451"/>
    </location>
</feature>
<evidence type="ECO:0000313" key="10">
    <source>
        <dbReference type="Proteomes" id="UP000294003"/>
    </source>
</evidence>
<evidence type="ECO:0000256" key="5">
    <source>
        <dbReference type="ARBA" id="ARBA00023136"/>
    </source>
</evidence>
<feature type="compositionally biased region" description="Basic and acidic residues" evidence="6">
    <location>
        <begin position="531"/>
        <end position="544"/>
    </location>
</feature>
<feature type="transmembrane region" description="Helical" evidence="7">
    <location>
        <begin position="310"/>
        <end position="329"/>
    </location>
</feature>
<dbReference type="PANTHER" id="PTHR23502">
    <property type="entry name" value="MAJOR FACILITATOR SUPERFAMILY"/>
    <property type="match status" value="1"/>
</dbReference>
<evidence type="ECO:0000256" key="2">
    <source>
        <dbReference type="ARBA" id="ARBA00022448"/>
    </source>
</evidence>
<name>A0ABY0GS43_9PEZI</name>
<keyword evidence="4 7" id="KW-1133">Transmembrane helix</keyword>
<protein>
    <recommendedName>
        <fullName evidence="8">Major facilitator superfamily (MFS) profile domain-containing protein</fullName>
    </recommendedName>
</protein>
<feature type="transmembrane region" description="Helical" evidence="7">
    <location>
        <begin position="400"/>
        <end position="419"/>
    </location>
</feature>
<gene>
    <name evidence="9" type="ORF">DL762_010121</name>
</gene>
<feature type="transmembrane region" description="Helical" evidence="7">
    <location>
        <begin position="227"/>
        <end position="246"/>
    </location>
</feature>